<dbReference type="RefSeq" id="XP_041157098.1">
    <property type="nucleotide sequence ID" value="XM_041296318.1"/>
</dbReference>
<evidence type="ECO:0000259" key="4">
    <source>
        <dbReference type="Pfam" id="PF20147"/>
    </source>
</evidence>
<dbReference type="OrthoDB" id="2665332at2759"/>
<name>A0A9P7DDS4_9AGAM</name>
<feature type="non-terminal residue" evidence="5">
    <location>
        <position position="1"/>
    </location>
</feature>
<dbReference type="GO" id="GO:0005576">
    <property type="term" value="C:extracellular region"/>
    <property type="evidence" value="ECO:0007669"/>
    <property type="project" value="UniProtKB-SubCell"/>
</dbReference>
<evidence type="ECO:0000256" key="2">
    <source>
        <dbReference type="ARBA" id="ARBA00004613"/>
    </source>
</evidence>
<keyword evidence="3" id="KW-0964">Secreted</keyword>
<evidence type="ECO:0000256" key="1">
    <source>
        <dbReference type="ARBA" id="ARBA00004340"/>
    </source>
</evidence>
<feature type="non-terminal residue" evidence="5">
    <location>
        <position position="101"/>
    </location>
</feature>
<evidence type="ECO:0000256" key="3">
    <source>
        <dbReference type="ARBA" id="ARBA00022525"/>
    </source>
</evidence>
<accession>A0A9P7DDS4</accession>
<dbReference type="InterPro" id="IPR045379">
    <property type="entry name" value="Crinkler_N"/>
</dbReference>
<comment type="subcellular location">
    <subcellularLocation>
        <location evidence="1">Host cell</location>
    </subcellularLocation>
    <subcellularLocation>
        <location evidence="2">Secreted</location>
    </subcellularLocation>
</comment>
<evidence type="ECO:0000313" key="5">
    <source>
        <dbReference type="EMBL" id="KAG1790113.1"/>
    </source>
</evidence>
<gene>
    <name evidence="5" type="ORF">HD556DRAFT_1198045</name>
</gene>
<keyword evidence="6" id="KW-1185">Reference proteome</keyword>
<reference evidence="5" key="1">
    <citation type="journal article" date="2020" name="New Phytol.">
        <title>Comparative genomics reveals dynamic genome evolution in host specialist ectomycorrhizal fungi.</title>
        <authorList>
            <person name="Lofgren L.A."/>
            <person name="Nguyen N.H."/>
            <person name="Vilgalys R."/>
            <person name="Ruytinx J."/>
            <person name="Liao H.L."/>
            <person name="Branco S."/>
            <person name="Kuo A."/>
            <person name="LaButti K."/>
            <person name="Lipzen A."/>
            <person name="Andreopoulos W."/>
            <person name="Pangilinan J."/>
            <person name="Riley R."/>
            <person name="Hundley H."/>
            <person name="Na H."/>
            <person name="Barry K."/>
            <person name="Grigoriev I.V."/>
            <person name="Stajich J.E."/>
            <person name="Kennedy P.G."/>
        </authorList>
    </citation>
    <scope>NUCLEOTIDE SEQUENCE</scope>
    <source>
        <strain evidence="5">S12</strain>
    </source>
</reference>
<evidence type="ECO:0000313" key="6">
    <source>
        <dbReference type="Proteomes" id="UP000719766"/>
    </source>
</evidence>
<feature type="domain" description="Crinkler effector protein N-terminal" evidence="4">
    <location>
        <begin position="5"/>
        <end position="101"/>
    </location>
</feature>
<organism evidence="5 6">
    <name type="scientific">Suillus plorans</name>
    <dbReference type="NCBI Taxonomy" id="116603"/>
    <lineage>
        <taxon>Eukaryota</taxon>
        <taxon>Fungi</taxon>
        <taxon>Dikarya</taxon>
        <taxon>Basidiomycota</taxon>
        <taxon>Agaricomycotina</taxon>
        <taxon>Agaricomycetes</taxon>
        <taxon>Agaricomycetidae</taxon>
        <taxon>Boletales</taxon>
        <taxon>Suillineae</taxon>
        <taxon>Suillaceae</taxon>
        <taxon>Suillus</taxon>
    </lineage>
</organism>
<dbReference type="Proteomes" id="UP000719766">
    <property type="component" value="Unassembled WGS sequence"/>
</dbReference>
<comment type="caution">
    <text evidence="5">The sequence shown here is derived from an EMBL/GenBank/DDBJ whole genome shotgun (WGS) entry which is preliminary data.</text>
</comment>
<dbReference type="GeneID" id="64590082"/>
<protein>
    <recommendedName>
        <fullName evidence="4">Crinkler effector protein N-terminal domain-containing protein</fullName>
    </recommendedName>
</protein>
<dbReference type="EMBL" id="JABBWE010000053">
    <property type="protein sequence ID" value="KAG1790113.1"/>
    <property type="molecule type" value="Genomic_DNA"/>
</dbReference>
<dbReference type="AlphaFoldDB" id="A0A9P7DDS4"/>
<dbReference type="GO" id="GO:0043657">
    <property type="term" value="C:host cell"/>
    <property type="evidence" value="ECO:0007669"/>
    <property type="project" value="UniProtKB-SubCell"/>
</dbReference>
<proteinExistence type="predicted"/>
<sequence length="101" mass="11568">SEIFTLYCWIRGTEIDQHFSVKISRFETVDTLKNVLKKSQAIDVPASALRLYKPRNPVVEPYDQNLRNVILSELGKPLIAMHKLSSLFKAAPPEEHIHIIV</sequence>
<dbReference type="Pfam" id="PF20147">
    <property type="entry name" value="Crinkler"/>
    <property type="match status" value="1"/>
</dbReference>